<dbReference type="EMBL" id="JBBPCC010000009">
    <property type="protein sequence ID" value="MEK8129307.1"/>
    <property type="molecule type" value="Genomic_DNA"/>
</dbReference>
<organism evidence="1 2">
    <name type="scientific">Paenibacillus filicis</name>
    <dbReference type="NCBI Taxonomy" id="669464"/>
    <lineage>
        <taxon>Bacteria</taxon>
        <taxon>Bacillati</taxon>
        <taxon>Bacillota</taxon>
        <taxon>Bacilli</taxon>
        <taxon>Bacillales</taxon>
        <taxon>Paenibacillaceae</taxon>
        <taxon>Paenibacillus</taxon>
    </lineage>
</organism>
<name>A0ABU9DKC8_9BACL</name>
<sequence>MFSSFLTKIYFAWSGLTRNIKNLPGDPETLEADEMAIIELKVDEVGALFQNITALLESGISQYDIQLAIDTMERLEIRESVKLDYHVYYRNELLGLTILAKLEQAETLMLWFLTEESLACEIRDLLRSFHLAEGMILH</sequence>
<reference evidence="1 2" key="1">
    <citation type="submission" date="2024-04" db="EMBL/GenBank/DDBJ databases">
        <title>draft genome sequnece of Paenibacillus filicis.</title>
        <authorList>
            <person name="Kim D.-U."/>
        </authorList>
    </citation>
    <scope>NUCLEOTIDE SEQUENCE [LARGE SCALE GENOMIC DNA]</scope>
    <source>
        <strain evidence="1 2">KACC14197</strain>
    </source>
</reference>
<accession>A0ABU9DKC8</accession>
<gene>
    <name evidence="1" type="ORF">WMW72_15480</name>
</gene>
<evidence type="ECO:0000313" key="2">
    <source>
        <dbReference type="Proteomes" id="UP001469365"/>
    </source>
</evidence>
<dbReference type="Proteomes" id="UP001469365">
    <property type="component" value="Unassembled WGS sequence"/>
</dbReference>
<proteinExistence type="predicted"/>
<evidence type="ECO:0000313" key="1">
    <source>
        <dbReference type="EMBL" id="MEK8129307.1"/>
    </source>
</evidence>
<protein>
    <submittedName>
        <fullName evidence="1">Uncharacterized protein</fullName>
    </submittedName>
</protein>
<keyword evidence="2" id="KW-1185">Reference proteome</keyword>
<dbReference type="RefSeq" id="WP_341416408.1">
    <property type="nucleotide sequence ID" value="NZ_JBBPCC010000009.1"/>
</dbReference>
<comment type="caution">
    <text evidence="1">The sequence shown here is derived from an EMBL/GenBank/DDBJ whole genome shotgun (WGS) entry which is preliminary data.</text>
</comment>